<dbReference type="RefSeq" id="WP_146921886.1">
    <property type="nucleotide sequence ID" value="NZ_CP042430.1"/>
</dbReference>
<dbReference type="KEGG" id="bsol:FSW04_19400"/>
<evidence type="ECO:0000313" key="3">
    <source>
        <dbReference type="Proteomes" id="UP000321805"/>
    </source>
</evidence>
<reference evidence="2 3" key="1">
    <citation type="journal article" date="2018" name="J. Microbiol.">
        <title>Baekduia soli gen. nov., sp. nov., a novel bacterium isolated from the soil of Baekdu Mountain and proposal of a novel family name, Baekduiaceae fam. nov.</title>
        <authorList>
            <person name="An D.S."/>
            <person name="Siddiqi M.Z."/>
            <person name="Kim K.H."/>
            <person name="Yu H.S."/>
            <person name="Im W.T."/>
        </authorList>
    </citation>
    <scope>NUCLEOTIDE SEQUENCE [LARGE SCALE GENOMIC DNA]</scope>
    <source>
        <strain evidence="2 3">BR7-21</strain>
    </source>
</reference>
<dbReference type="Proteomes" id="UP000321805">
    <property type="component" value="Chromosome"/>
</dbReference>
<keyword evidence="3" id="KW-1185">Reference proteome</keyword>
<protein>
    <submittedName>
        <fullName evidence="2">MarR family transcriptional regulator</fullName>
    </submittedName>
</protein>
<dbReference type="InterPro" id="IPR000835">
    <property type="entry name" value="HTH_MarR-typ"/>
</dbReference>
<dbReference type="PRINTS" id="PR00598">
    <property type="entry name" value="HTHMARR"/>
</dbReference>
<dbReference type="AlphaFoldDB" id="A0A5B8U926"/>
<gene>
    <name evidence="2" type="ORF">FSW04_19400</name>
</gene>
<dbReference type="InterPro" id="IPR039422">
    <property type="entry name" value="MarR/SlyA-like"/>
</dbReference>
<dbReference type="SMART" id="SM00347">
    <property type="entry name" value="HTH_MARR"/>
    <property type="match status" value="1"/>
</dbReference>
<evidence type="ECO:0000259" key="1">
    <source>
        <dbReference type="PROSITE" id="PS50995"/>
    </source>
</evidence>
<dbReference type="Gene3D" id="1.10.10.10">
    <property type="entry name" value="Winged helix-like DNA-binding domain superfamily/Winged helix DNA-binding domain"/>
    <property type="match status" value="1"/>
</dbReference>
<dbReference type="InterPro" id="IPR036388">
    <property type="entry name" value="WH-like_DNA-bd_sf"/>
</dbReference>
<sequence length="138" mass="15351">MEREDLGALFARITRRLIEAERPLLEARGLSMWGYVVLSHLSHRPASTQLALARAIGYDKTRLIGVLDDLERDGLVTRVPDPADRRARIVELTPAGRDRHRDARDDIGAMEDAFLGALSDGRRAALRRTLAQLAAEGE</sequence>
<dbReference type="Pfam" id="PF12802">
    <property type="entry name" value="MarR_2"/>
    <property type="match status" value="1"/>
</dbReference>
<proteinExistence type="predicted"/>
<evidence type="ECO:0000313" key="2">
    <source>
        <dbReference type="EMBL" id="QEC49520.1"/>
    </source>
</evidence>
<organism evidence="2 3">
    <name type="scientific">Baekduia soli</name>
    <dbReference type="NCBI Taxonomy" id="496014"/>
    <lineage>
        <taxon>Bacteria</taxon>
        <taxon>Bacillati</taxon>
        <taxon>Actinomycetota</taxon>
        <taxon>Thermoleophilia</taxon>
        <taxon>Solirubrobacterales</taxon>
        <taxon>Baekduiaceae</taxon>
        <taxon>Baekduia</taxon>
    </lineage>
</organism>
<accession>A0A5B8U926</accession>
<feature type="domain" description="HTH marR-type" evidence="1">
    <location>
        <begin position="3"/>
        <end position="135"/>
    </location>
</feature>
<dbReference type="PROSITE" id="PS50995">
    <property type="entry name" value="HTH_MARR_2"/>
    <property type="match status" value="1"/>
</dbReference>
<dbReference type="PANTHER" id="PTHR33164:SF99">
    <property type="entry name" value="MARR FAMILY REGULATORY PROTEIN"/>
    <property type="match status" value="1"/>
</dbReference>
<dbReference type="SUPFAM" id="SSF46785">
    <property type="entry name" value="Winged helix' DNA-binding domain"/>
    <property type="match status" value="1"/>
</dbReference>
<dbReference type="OrthoDB" id="5148120at2"/>
<dbReference type="GO" id="GO:0006950">
    <property type="term" value="P:response to stress"/>
    <property type="evidence" value="ECO:0007669"/>
    <property type="project" value="TreeGrafter"/>
</dbReference>
<name>A0A5B8U926_9ACTN</name>
<dbReference type="InterPro" id="IPR036390">
    <property type="entry name" value="WH_DNA-bd_sf"/>
</dbReference>
<dbReference type="GO" id="GO:0003700">
    <property type="term" value="F:DNA-binding transcription factor activity"/>
    <property type="evidence" value="ECO:0007669"/>
    <property type="project" value="InterPro"/>
</dbReference>
<dbReference type="EMBL" id="CP042430">
    <property type="protein sequence ID" value="QEC49520.1"/>
    <property type="molecule type" value="Genomic_DNA"/>
</dbReference>
<dbReference type="PANTHER" id="PTHR33164">
    <property type="entry name" value="TRANSCRIPTIONAL REGULATOR, MARR FAMILY"/>
    <property type="match status" value="1"/>
</dbReference>